<dbReference type="Proteomes" id="UP000800040">
    <property type="component" value="Unassembled WGS sequence"/>
</dbReference>
<sequence>MCRLRSRLSVFVGGGLVVPLCVWICLSENGDLGMVWCGGLRQVEIDIESCRSVAFWVDIGHATYTYTKDKHSDTRAGNKNLSIHTYPLAEPLRRSLARSYRFFRLLGKEEEKKKQRLNGYERRRCVSVPYLVARAPTYLRGFHAVRGFVVADFLHCHASRLLRCLVDCLERVQRRKAAWLRSLFFLSTRIRHTLPLVASVIGTVGRWRVGWLFC</sequence>
<accession>A0A6A5KI77</accession>
<evidence type="ECO:0000313" key="2">
    <source>
        <dbReference type="Proteomes" id="UP000800040"/>
    </source>
</evidence>
<reference evidence="1" key="1">
    <citation type="submission" date="2020-01" db="EMBL/GenBank/DDBJ databases">
        <authorList>
            <consortium name="DOE Joint Genome Institute"/>
            <person name="Haridas S."/>
            <person name="Albert R."/>
            <person name="Binder M."/>
            <person name="Bloem J."/>
            <person name="Labutti K."/>
            <person name="Salamov A."/>
            <person name="Andreopoulos B."/>
            <person name="Baker S.E."/>
            <person name="Barry K."/>
            <person name="Bills G."/>
            <person name="Bluhm B.H."/>
            <person name="Cannon C."/>
            <person name="Castanera R."/>
            <person name="Culley D.E."/>
            <person name="Daum C."/>
            <person name="Ezra D."/>
            <person name="Gonzalez J.B."/>
            <person name="Henrissat B."/>
            <person name="Kuo A."/>
            <person name="Liang C."/>
            <person name="Lipzen A."/>
            <person name="Lutzoni F."/>
            <person name="Magnuson J."/>
            <person name="Mondo S."/>
            <person name="Nolan M."/>
            <person name="Ohm R."/>
            <person name="Pangilinan J."/>
            <person name="Park H.-J."/>
            <person name="Ramirez L."/>
            <person name="Alfaro M."/>
            <person name="Sun H."/>
            <person name="Tritt A."/>
            <person name="Yoshinaga Y."/>
            <person name="Zwiers L.-H."/>
            <person name="Turgeon B.G."/>
            <person name="Goodwin S.B."/>
            <person name="Spatafora J.W."/>
            <person name="Crous P.W."/>
            <person name="Grigoriev I.V."/>
        </authorList>
    </citation>
    <scope>NUCLEOTIDE SEQUENCE</scope>
    <source>
        <strain evidence="1">P77</strain>
    </source>
</reference>
<organism evidence="1 2">
    <name type="scientific">Decorospora gaudefroyi</name>
    <dbReference type="NCBI Taxonomy" id="184978"/>
    <lineage>
        <taxon>Eukaryota</taxon>
        <taxon>Fungi</taxon>
        <taxon>Dikarya</taxon>
        <taxon>Ascomycota</taxon>
        <taxon>Pezizomycotina</taxon>
        <taxon>Dothideomycetes</taxon>
        <taxon>Pleosporomycetidae</taxon>
        <taxon>Pleosporales</taxon>
        <taxon>Pleosporineae</taxon>
        <taxon>Pleosporaceae</taxon>
        <taxon>Decorospora</taxon>
    </lineage>
</organism>
<dbReference type="AlphaFoldDB" id="A0A6A5KI77"/>
<evidence type="ECO:0000313" key="1">
    <source>
        <dbReference type="EMBL" id="KAF1834164.1"/>
    </source>
</evidence>
<gene>
    <name evidence="1" type="ORF">BDW02DRAFT_347544</name>
</gene>
<keyword evidence="2" id="KW-1185">Reference proteome</keyword>
<dbReference type="EMBL" id="ML975306">
    <property type="protein sequence ID" value="KAF1834164.1"/>
    <property type="molecule type" value="Genomic_DNA"/>
</dbReference>
<name>A0A6A5KI77_9PLEO</name>
<protein>
    <submittedName>
        <fullName evidence="1">Uncharacterized protein</fullName>
    </submittedName>
</protein>
<proteinExistence type="predicted"/>